<comment type="caution">
    <text evidence="1">The sequence shown here is derived from an EMBL/GenBank/DDBJ whole genome shotgun (WGS) entry which is preliminary data.</text>
</comment>
<gene>
    <name evidence="1" type="ORF">M9H77_12503</name>
</gene>
<keyword evidence="2" id="KW-1185">Reference proteome</keyword>
<evidence type="ECO:0000313" key="2">
    <source>
        <dbReference type="Proteomes" id="UP001060085"/>
    </source>
</evidence>
<dbReference type="EMBL" id="CM044703">
    <property type="protein sequence ID" value="KAI5672139.1"/>
    <property type="molecule type" value="Genomic_DNA"/>
</dbReference>
<accession>A0ACC0BHI6</accession>
<proteinExistence type="predicted"/>
<dbReference type="Proteomes" id="UP001060085">
    <property type="component" value="Linkage Group LG03"/>
</dbReference>
<evidence type="ECO:0000313" key="1">
    <source>
        <dbReference type="EMBL" id="KAI5672139.1"/>
    </source>
</evidence>
<name>A0ACC0BHI6_CATRO</name>
<protein>
    <submittedName>
        <fullName evidence="1">Uncharacterized protein</fullName>
    </submittedName>
</protein>
<sequence>MFSRLSSSSFSIQPLKSSGKIKILFVRQLVAICCFISSTIGIRAWKRLQLSGALQRYQRPLGKIPDLRELLSSLELASKLVTPSSSIPDPSSVPETLVPELEDSDEEEEHPKAQAQALRDYLLSRERVRRAHKEPSRYGYSYILLYDDPMGLNRR</sequence>
<reference evidence="2" key="1">
    <citation type="journal article" date="2023" name="Nat. Plants">
        <title>Single-cell RNA sequencing provides a high-resolution roadmap for understanding the multicellular compartmentation of specialized metabolism.</title>
        <authorList>
            <person name="Sun S."/>
            <person name="Shen X."/>
            <person name="Li Y."/>
            <person name="Li Y."/>
            <person name="Wang S."/>
            <person name="Li R."/>
            <person name="Zhang H."/>
            <person name="Shen G."/>
            <person name="Guo B."/>
            <person name="Wei J."/>
            <person name="Xu J."/>
            <person name="St-Pierre B."/>
            <person name="Chen S."/>
            <person name="Sun C."/>
        </authorList>
    </citation>
    <scope>NUCLEOTIDE SEQUENCE [LARGE SCALE GENOMIC DNA]</scope>
</reference>
<organism evidence="1 2">
    <name type="scientific">Catharanthus roseus</name>
    <name type="common">Madagascar periwinkle</name>
    <name type="synonym">Vinca rosea</name>
    <dbReference type="NCBI Taxonomy" id="4058"/>
    <lineage>
        <taxon>Eukaryota</taxon>
        <taxon>Viridiplantae</taxon>
        <taxon>Streptophyta</taxon>
        <taxon>Embryophyta</taxon>
        <taxon>Tracheophyta</taxon>
        <taxon>Spermatophyta</taxon>
        <taxon>Magnoliopsida</taxon>
        <taxon>eudicotyledons</taxon>
        <taxon>Gunneridae</taxon>
        <taxon>Pentapetalae</taxon>
        <taxon>asterids</taxon>
        <taxon>lamiids</taxon>
        <taxon>Gentianales</taxon>
        <taxon>Apocynaceae</taxon>
        <taxon>Rauvolfioideae</taxon>
        <taxon>Vinceae</taxon>
        <taxon>Catharanthinae</taxon>
        <taxon>Catharanthus</taxon>
    </lineage>
</organism>